<dbReference type="EMBL" id="JAJVCZ030000001">
    <property type="protein sequence ID" value="KAL0265129.1"/>
    <property type="molecule type" value="Genomic_DNA"/>
</dbReference>
<evidence type="ECO:0000313" key="2">
    <source>
        <dbReference type="Proteomes" id="UP001430584"/>
    </source>
</evidence>
<dbReference type="Proteomes" id="UP001430584">
    <property type="component" value="Unassembled WGS sequence"/>
</dbReference>
<proteinExistence type="predicted"/>
<evidence type="ECO:0000313" key="1">
    <source>
        <dbReference type="EMBL" id="KAL0265129.1"/>
    </source>
</evidence>
<reference evidence="1 2" key="1">
    <citation type="submission" date="2024-02" db="EMBL/GenBank/DDBJ databases">
        <title>De novo assembly and annotation of 12 fungi associated with fruit tree decline syndrome in Ontario, Canada.</title>
        <authorList>
            <person name="Sulman M."/>
            <person name="Ellouze W."/>
            <person name="Ilyukhin E."/>
        </authorList>
    </citation>
    <scope>NUCLEOTIDE SEQUENCE [LARGE SCALE GENOMIC DNA]</scope>
    <source>
        <strain evidence="1 2">FDS-637</strain>
    </source>
</reference>
<name>A0ABR3CX61_9PEZI</name>
<dbReference type="GeneID" id="92005173"/>
<comment type="caution">
    <text evidence="1">The sequence shown here is derived from an EMBL/GenBank/DDBJ whole genome shotgun (WGS) entry which is preliminary data.</text>
</comment>
<accession>A0ABR3CX61</accession>
<gene>
    <name evidence="1" type="ORF">SLS55_001088</name>
</gene>
<sequence>MVSLWTSGEARAQDAAVQMHERFMVMLHEQRDKWDVSYARAEDRKAIWPMGIYQSILLQVIFAMMRSNADGDANRSRPRLPLAMHELLGRVVKSCLRLGMFQYPKMLDQYDHVGFAFLTWVYVEEVKRFGLVLFRVWTLCYGASSIFSVSELRFPLPESDYLWEADAIGELVRRREKEVGEGSGVREEEQFWIANMGIDGPELALSWRHLANSKGQGARVLT</sequence>
<organism evidence="1 2">
    <name type="scientific">Diplodia seriata</name>
    <dbReference type="NCBI Taxonomy" id="420778"/>
    <lineage>
        <taxon>Eukaryota</taxon>
        <taxon>Fungi</taxon>
        <taxon>Dikarya</taxon>
        <taxon>Ascomycota</taxon>
        <taxon>Pezizomycotina</taxon>
        <taxon>Dothideomycetes</taxon>
        <taxon>Dothideomycetes incertae sedis</taxon>
        <taxon>Botryosphaeriales</taxon>
        <taxon>Botryosphaeriaceae</taxon>
        <taxon>Diplodia</taxon>
    </lineage>
</organism>
<dbReference type="RefSeq" id="XP_066637869.1">
    <property type="nucleotide sequence ID" value="XM_066772590.1"/>
</dbReference>
<keyword evidence="2" id="KW-1185">Reference proteome</keyword>
<protein>
    <submittedName>
        <fullName evidence="1">Uncharacterized protein</fullName>
    </submittedName>
</protein>